<dbReference type="InterPro" id="IPR012310">
    <property type="entry name" value="DNA_ligase_ATP-dep_cent"/>
</dbReference>
<dbReference type="EC" id="6.5.1.1" evidence="2"/>
<dbReference type="SUPFAM" id="SSF56091">
    <property type="entry name" value="DNA ligase/mRNA capping enzyme, catalytic domain"/>
    <property type="match status" value="1"/>
</dbReference>
<dbReference type="Gene3D" id="3.30.1490.70">
    <property type="match status" value="1"/>
</dbReference>
<dbReference type="GO" id="GO:0005524">
    <property type="term" value="F:ATP binding"/>
    <property type="evidence" value="ECO:0007669"/>
    <property type="project" value="InterPro"/>
</dbReference>
<dbReference type="PROSITE" id="PS50160">
    <property type="entry name" value="DNA_LIGASE_A3"/>
    <property type="match status" value="1"/>
</dbReference>
<evidence type="ECO:0000259" key="5">
    <source>
        <dbReference type="PROSITE" id="PS50160"/>
    </source>
</evidence>
<name>A0A2C6MGY1_9FIRM</name>
<evidence type="ECO:0000256" key="1">
    <source>
        <dbReference type="ARBA" id="ARBA00007572"/>
    </source>
</evidence>
<dbReference type="Gene3D" id="2.40.50.140">
    <property type="entry name" value="Nucleic acid-binding proteins"/>
    <property type="match status" value="1"/>
</dbReference>
<dbReference type="CDD" id="cd07906">
    <property type="entry name" value="Adenylation_DNA_ligase_LigD_LigC"/>
    <property type="match status" value="1"/>
</dbReference>
<evidence type="ECO:0000313" key="7">
    <source>
        <dbReference type="Proteomes" id="UP000222564"/>
    </source>
</evidence>
<dbReference type="AlphaFoldDB" id="A0A2C6MGY1"/>
<dbReference type="SUPFAM" id="SSF50249">
    <property type="entry name" value="Nucleic acid-binding proteins"/>
    <property type="match status" value="1"/>
</dbReference>
<dbReference type="RefSeq" id="WP_099082580.1">
    <property type="nucleotide sequence ID" value="NZ_AWQQ01000040.1"/>
</dbReference>
<dbReference type="Proteomes" id="UP000222564">
    <property type="component" value="Unassembled WGS sequence"/>
</dbReference>
<evidence type="ECO:0000256" key="2">
    <source>
        <dbReference type="ARBA" id="ARBA00012727"/>
    </source>
</evidence>
<dbReference type="PANTHER" id="PTHR45674">
    <property type="entry name" value="DNA LIGASE 1/3 FAMILY MEMBER"/>
    <property type="match status" value="1"/>
</dbReference>
<comment type="similarity">
    <text evidence="1">Belongs to the ATP-dependent DNA ligase family.</text>
</comment>
<evidence type="ECO:0000256" key="4">
    <source>
        <dbReference type="ARBA" id="ARBA00034003"/>
    </source>
</evidence>
<dbReference type="CDD" id="cd07971">
    <property type="entry name" value="OBF_DNA_ligase_LigD"/>
    <property type="match status" value="1"/>
</dbReference>
<dbReference type="InterPro" id="IPR012309">
    <property type="entry name" value="DNA_ligase_ATP-dep_C"/>
</dbReference>
<dbReference type="Pfam" id="PF01068">
    <property type="entry name" value="DNA_ligase_A_M"/>
    <property type="match status" value="1"/>
</dbReference>
<dbReference type="Gene3D" id="3.30.470.30">
    <property type="entry name" value="DNA ligase/mRNA capping enzyme"/>
    <property type="match status" value="1"/>
</dbReference>
<dbReference type="InterPro" id="IPR012340">
    <property type="entry name" value="NA-bd_OB-fold"/>
</dbReference>
<reference evidence="6 7" key="1">
    <citation type="submission" date="2013-09" db="EMBL/GenBank/DDBJ databases">
        <title>Biodegradation of hydrocarbons in the deep terrestrial subsurface : characterization of a microbial consortium composed of two Desulfotomaculum species originating from a deep geological formation.</title>
        <authorList>
            <person name="Aullo T."/>
            <person name="Berlendis S."/>
            <person name="Lascourreges J.-F."/>
            <person name="Dessort D."/>
            <person name="Saint-Laurent S."/>
            <person name="Schraauwers B."/>
            <person name="Mas J."/>
            <person name="Magot M."/>
            <person name="Ranchou-Peyruse A."/>
        </authorList>
    </citation>
    <scope>NUCLEOTIDE SEQUENCE [LARGE SCALE GENOMIC DNA]</scope>
    <source>
        <strain evidence="6 7">Bs107</strain>
    </source>
</reference>
<accession>A0A2C6MGY1</accession>
<sequence>MLAVQTHPFDSSDYLYEIKWDGYRGLAYLDHQTTLLSRNQLDLTPRFPELQGLHLRAKEKPTVLDGEIVILQDGKPSFSALQTRGKISDALKVKRLSRQIPATFIAFDVLYKAGENVMGMTTRERKQLLEEIVEQGPDLIISQYVVGSGVDFYRAVTAAGLEGMVAKRLDSPYLPGKRSPAWKKVRLVQSAEWAICGWEKGEGKRSLGALILAGYQDGKWIYMGKVGTGFTRDEEDRLLKLLKPLELPSPVFAPPRGEIRQPTWVQPALVCEVTFSEISPDGRLRHPSYKGIRHDKLPQECAPQ</sequence>
<dbReference type="InterPro" id="IPR050191">
    <property type="entry name" value="ATP-dep_DNA_ligase"/>
</dbReference>
<protein>
    <recommendedName>
        <fullName evidence="2">DNA ligase (ATP)</fullName>
        <ecNumber evidence="2">6.5.1.1</ecNumber>
    </recommendedName>
</protein>
<comment type="caution">
    <text evidence="6">The sequence shown here is derived from an EMBL/GenBank/DDBJ whole genome shotgun (WGS) entry which is preliminary data.</text>
</comment>
<evidence type="ECO:0000256" key="3">
    <source>
        <dbReference type="ARBA" id="ARBA00022598"/>
    </source>
</evidence>
<dbReference type="GO" id="GO:0006310">
    <property type="term" value="P:DNA recombination"/>
    <property type="evidence" value="ECO:0007669"/>
    <property type="project" value="InterPro"/>
</dbReference>
<evidence type="ECO:0000313" key="6">
    <source>
        <dbReference type="EMBL" id="PHJ38974.1"/>
    </source>
</evidence>
<organism evidence="6 7">
    <name type="scientific">Desulforamulus profundi</name>
    <dbReference type="NCBI Taxonomy" id="1383067"/>
    <lineage>
        <taxon>Bacteria</taxon>
        <taxon>Bacillati</taxon>
        <taxon>Bacillota</taxon>
        <taxon>Clostridia</taxon>
        <taxon>Eubacteriales</taxon>
        <taxon>Peptococcaceae</taxon>
        <taxon>Desulforamulus</taxon>
    </lineage>
</organism>
<comment type="catalytic activity">
    <reaction evidence="4">
        <text>ATP + (deoxyribonucleotide)n-3'-hydroxyl + 5'-phospho-(deoxyribonucleotide)m = (deoxyribonucleotide)n+m + AMP + diphosphate.</text>
        <dbReference type="EC" id="6.5.1.1"/>
    </reaction>
</comment>
<feature type="domain" description="ATP-dependent DNA ligase family profile" evidence="5">
    <location>
        <begin position="95"/>
        <end position="227"/>
    </location>
</feature>
<dbReference type="OrthoDB" id="9802472at2"/>
<dbReference type="EMBL" id="AWQQ01000040">
    <property type="protein sequence ID" value="PHJ38974.1"/>
    <property type="molecule type" value="Genomic_DNA"/>
</dbReference>
<keyword evidence="7" id="KW-1185">Reference proteome</keyword>
<dbReference type="Pfam" id="PF04679">
    <property type="entry name" value="DNA_ligase_A_C"/>
    <property type="match status" value="1"/>
</dbReference>
<proteinExistence type="inferred from homology"/>
<keyword evidence="3 6" id="KW-0436">Ligase</keyword>
<dbReference type="GO" id="GO:0003910">
    <property type="term" value="F:DNA ligase (ATP) activity"/>
    <property type="evidence" value="ECO:0007669"/>
    <property type="project" value="UniProtKB-EC"/>
</dbReference>
<dbReference type="GO" id="GO:0006281">
    <property type="term" value="P:DNA repair"/>
    <property type="evidence" value="ECO:0007669"/>
    <property type="project" value="InterPro"/>
</dbReference>
<dbReference type="NCBIfam" id="TIGR02779">
    <property type="entry name" value="NHEJ_ligase_lig"/>
    <property type="match status" value="1"/>
</dbReference>
<gene>
    <name evidence="6" type="ORF">P378_06585</name>
</gene>
<dbReference type="InterPro" id="IPR014146">
    <property type="entry name" value="LigD_ligase_dom"/>
</dbReference>
<dbReference type="PANTHER" id="PTHR45674:SF4">
    <property type="entry name" value="DNA LIGASE 1"/>
    <property type="match status" value="1"/>
</dbReference>